<proteinExistence type="predicted"/>
<comment type="caution">
    <text evidence="1">The sequence shown here is derived from an EMBL/GenBank/DDBJ whole genome shotgun (WGS) entry which is preliminary data.</text>
</comment>
<dbReference type="EMBL" id="CAKOFQ010006675">
    <property type="protein sequence ID" value="CAH1958144.1"/>
    <property type="molecule type" value="Genomic_DNA"/>
</dbReference>
<name>A0A9P0JQI3_ACAOB</name>
<dbReference type="Gene3D" id="3.40.630.30">
    <property type="match status" value="1"/>
</dbReference>
<evidence type="ECO:0000313" key="1">
    <source>
        <dbReference type="EMBL" id="CAH1958144.1"/>
    </source>
</evidence>
<protein>
    <recommendedName>
        <fullName evidence="3">N-acetyltransferase domain-containing protein</fullName>
    </recommendedName>
</protein>
<dbReference type="OrthoDB" id="8191594at2759"/>
<keyword evidence="2" id="KW-1185">Reference proteome</keyword>
<gene>
    <name evidence="1" type="ORF">ACAOBT_LOCUS2494</name>
</gene>
<dbReference type="InterPro" id="IPR016181">
    <property type="entry name" value="Acyl_CoA_acyltransferase"/>
</dbReference>
<reference evidence="1" key="1">
    <citation type="submission" date="2022-03" db="EMBL/GenBank/DDBJ databases">
        <authorList>
            <person name="Sayadi A."/>
        </authorList>
    </citation>
    <scope>NUCLEOTIDE SEQUENCE</scope>
</reference>
<dbReference type="GO" id="GO:0008080">
    <property type="term" value="F:N-acetyltransferase activity"/>
    <property type="evidence" value="ECO:0007669"/>
    <property type="project" value="TreeGrafter"/>
</dbReference>
<dbReference type="Proteomes" id="UP001152888">
    <property type="component" value="Unassembled WGS sequence"/>
</dbReference>
<dbReference type="AlphaFoldDB" id="A0A9P0JQI3"/>
<organism evidence="1 2">
    <name type="scientific">Acanthoscelides obtectus</name>
    <name type="common">Bean weevil</name>
    <name type="synonym">Bruchus obtectus</name>
    <dbReference type="NCBI Taxonomy" id="200917"/>
    <lineage>
        <taxon>Eukaryota</taxon>
        <taxon>Metazoa</taxon>
        <taxon>Ecdysozoa</taxon>
        <taxon>Arthropoda</taxon>
        <taxon>Hexapoda</taxon>
        <taxon>Insecta</taxon>
        <taxon>Pterygota</taxon>
        <taxon>Neoptera</taxon>
        <taxon>Endopterygota</taxon>
        <taxon>Coleoptera</taxon>
        <taxon>Polyphaga</taxon>
        <taxon>Cucujiformia</taxon>
        <taxon>Chrysomeloidea</taxon>
        <taxon>Chrysomelidae</taxon>
        <taxon>Bruchinae</taxon>
        <taxon>Bruchini</taxon>
        <taxon>Acanthoscelides</taxon>
    </lineage>
</organism>
<dbReference type="SUPFAM" id="SSF55729">
    <property type="entry name" value="Acyl-CoA N-acyltransferases (Nat)"/>
    <property type="match status" value="1"/>
</dbReference>
<sequence length="253" mass="27903">MLKKVIQCFSQRILLRIKASLHQSTVSEGEFEYIQLPQQHLQDALEVLNLGFYPFESVCRVLGIAKVPEAVADLNRLSACVSEDEVSIIAMERKTNRVVGVAFNKLQVNSSSGEAGYFEKFLETCKHPASRKLMELMIEADALCNLFEKCNTNCLLEIMFLSVHPDYRKAGIGLKLCEVSIELAKSLQGANAPGAVCALFTSPISQKIGSELGMTVPARLAYADVHFNGKSFADVLEPNNKDIAVAYKLLKTN</sequence>
<dbReference type="PANTHER" id="PTHR20905:SF28">
    <property type="entry name" value="GH28833P-RELATED"/>
    <property type="match status" value="1"/>
</dbReference>
<evidence type="ECO:0000313" key="2">
    <source>
        <dbReference type="Proteomes" id="UP001152888"/>
    </source>
</evidence>
<dbReference type="PANTHER" id="PTHR20905">
    <property type="entry name" value="N-ACETYLTRANSFERASE-RELATED"/>
    <property type="match status" value="1"/>
</dbReference>
<dbReference type="CDD" id="cd04301">
    <property type="entry name" value="NAT_SF"/>
    <property type="match status" value="1"/>
</dbReference>
<evidence type="ECO:0008006" key="3">
    <source>
        <dbReference type="Google" id="ProtNLM"/>
    </source>
</evidence>
<accession>A0A9P0JQI3</accession>